<evidence type="ECO:0000256" key="6">
    <source>
        <dbReference type="ARBA" id="ARBA00022840"/>
    </source>
</evidence>
<dbReference type="SMART" id="SM00382">
    <property type="entry name" value="AAA"/>
    <property type="match status" value="1"/>
</dbReference>
<reference evidence="10" key="1">
    <citation type="journal article" date="2019" name="Int. J. Syst. Evol. Microbiol.">
        <title>The Global Catalogue of Microorganisms (GCM) 10K type strain sequencing project: providing services to taxonomists for standard genome sequencing and annotation.</title>
        <authorList>
            <consortium name="The Broad Institute Genomics Platform"/>
            <consortium name="The Broad Institute Genome Sequencing Center for Infectious Disease"/>
            <person name="Wu L."/>
            <person name="Ma J."/>
        </authorList>
    </citation>
    <scope>NUCLEOTIDE SEQUENCE [LARGE SCALE GENOMIC DNA]</scope>
    <source>
        <strain evidence="10">CCUG 43304</strain>
    </source>
</reference>
<evidence type="ECO:0000259" key="8">
    <source>
        <dbReference type="PROSITE" id="PS50893"/>
    </source>
</evidence>
<dbReference type="PROSITE" id="PS00211">
    <property type="entry name" value="ABC_TRANSPORTER_1"/>
    <property type="match status" value="1"/>
</dbReference>
<dbReference type="GO" id="GO:0005524">
    <property type="term" value="F:ATP binding"/>
    <property type="evidence" value="ECO:0007669"/>
    <property type="project" value="UniProtKB-KW"/>
</dbReference>
<evidence type="ECO:0000256" key="4">
    <source>
        <dbReference type="ARBA" id="ARBA00022475"/>
    </source>
</evidence>
<dbReference type="InterPro" id="IPR050388">
    <property type="entry name" value="ABC_Ni/Peptide_Import"/>
</dbReference>
<proteinExistence type="inferred from homology"/>
<evidence type="ECO:0000256" key="3">
    <source>
        <dbReference type="ARBA" id="ARBA00022448"/>
    </source>
</evidence>
<evidence type="ECO:0000256" key="2">
    <source>
        <dbReference type="ARBA" id="ARBA00005417"/>
    </source>
</evidence>
<keyword evidence="5" id="KW-0547">Nucleotide-binding</keyword>
<dbReference type="Pfam" id="PF00005">
    <property type="entry name" value="ABC_tran"/>
    <property type="match status" value="1"/>
</dbReference>
<dbReference type="RefSeq" id="WP_386730426.1">
    <property type="nucleotide sequence ID" value="NZ_JBHSTP010000002.1"/>
</dbReference>
<keyword evidence="6 9" id="KW-0067">ATP-binding</keyword>
<dbReference type="PROSITE" id="PS50893">
    <property type="entry name" value="ABC_TRANSPORTER_2"/>
    <property type="match status" value="1"/>
</dbReference>
<sequence length="259" mass="27512">MTAVLAVENLGLRFGTSLPVIRGVSFAIEKGEVLGIVGESGSGKTLTARCILGLQPPSATVSGSIRLHGTELVGSSEKSHRLARAHDIGYVAQDARASLHPLLTVQTLITEHQRINLGIGMKPATQRAIELLDLMRIPDPVGALHKRPGEFSGGMRQRIMIAVALACDPSLLIADEPTTALDATVQATVIGLFDRIRRQLGIGVALISHDLGVISALSDKVIVMAQGVVVEHGSRRQVLSTPTHPYTRSLLEAVSRGRL</sequence>
<evidence type="ECO:0000313" key="9">
    <source>
        <dbReference type="EMBL" id="MFC6356259.1"/>
    </source>
</evidence>
<keyword evidence="10" id="KW-1185">Reference proteome</keyword>
<evidence type="ECO:0000313" key="10">
    <source>
        <dbReference type="Proteomes" id="UP001596306"/>
    </source>
</evidence>
<accession>A0ABW1VHQ3</accession>
<organism evidence="9 10">
    <name type="scientific">Luethyella okanaganae</name>
    <dbReference type="NCBI Taxonomy" id="69372"/>
    <lineage>
        <taxon>Bacteria</taxon>
        <taxon>Bacillati</taxon>
        <taxon>Actinomycetota</taxon>
        <taxon>Actinomycetes</taxon>
        <taxon>Micrococcales</taxon>
        <taxon>Microbacteriaceae</taxon>
        <taxon>Luethyella</taxon>
    </lineage>
</organism>
<name>A0ABW1VHQ3_9MICO</name>
<dbReference type="InterPro" id="IPR003593">
    <property type="entry name" value="AAA+_ATPase"/>
</dbReference>
<comment type="similarity">
    <text evidence="2">Belongs to the ABC transporter superfamily.</text>
</comment>
<dbReference type="InterPro" id="IPR017871">
    <property type="entry name" value="ABC_transporter-like_CS"/>
</dbReference>
<evidence type="ECO:0000256" key="5">
    <source>
        <dbReference type="ARBA" id="ARBA00022741"/>
    </source>
</evidence>
<keyword evidence="3" id="KW-0813">Transport</keyword>
<dbReference type="PANTHER" id="PTHR43297:SF2">
    <property type="entry name" value="DIPEPTIDE TRANSPORT ATP-BINDING PROTEIN DPPD"/>
    <property type="match status" value="1"/>
</dbReference>
<evidence type="ECO:0000256" key="1">
    <source>
        <dbReference type="ARBA" id="ARBA00004202"/>
    </source>
</evidence>
<gene>
    <name evidence="9" type="ORF">ACFQB0_09075</name>
</gene>
<evidence type="ECO:0000256" key="7">
    <source>
        <dbReference type="ARBA" id="ARBA00023136"/>
    </source>
</evidence>
<dbReference type="InterPro" id="IPR027417">
    <property type="entry name" value="P-loop_NTPase"/>
</dbReference>
<dbReference type="Proteomes" id="UP001596306">
    <property type="component" value="Unassembled WGS sequence"/>
</dbReference>
<comment type="caution">
    <text evidence="9">The sequence shown here is derived from an EMBL/GenBank/DDBJ whole genome shotgun (WGS) entry which is preliminary data.</text>
</comment>
<keyword evidence="4" id="KW-1003">Cell membrane</keyword>
<feature type="domain" description="ABC transporter" evidence="8">
    <location>
        <begin position="5"/>
        <end position="251"/>
    </location>
</feature>
<dbReference type="EMBL" id="JBHSTP010000002">
    <property type="protein sequence ID" value="MFC6356259.1"/>
    <property type="molecule type" value="Genomic_DNA"/>
</dbReference>
<dbReference type="CDD" id="cd03257">
    <property type="entry name" value="ABC_NikE_OppD_transporters"/>
    <property type="match status" value="1"/>
</dbReference>
<protein>
    <submittedName>
        <fullName evidence="9">ABC transporter ATP-binding protein</fullName>
    </submittedName>
</protein>
<dbReference type="SUPFAM" id="SSF52540">
    <property type="entry name" value="P-loop containing nucleoside triphosphate hydrolases"/>
    <property type="match status" value="1"/>
</dbReference>
<dbReference type="PANTHER" id="PTHR43297">
    <property type="entry name" value="OLIGOPEPTIDE TRANSPORT ATP-BINDING PROTEIN APPD"/>
    <property type="match status" value="1"/>
</dbReference>
<dbReference type="Gene3D" id="3.40.50.300">
    <property type="entry name" value="P-loop containing nucleotide triphosphate hydrolases"/>
    <property type="match status" value="1"/>
</dbReference>
<keyword evidence="7" id="KW-0472">Membrane</keyword>
<comment type="subcellular location">
    <subcellularLocation>
        <location evidence="1">Cell membrane</location>
        <topology evidence="1">Peripheral membrane protein</topology>
    </subcellularLocation>
</comment>
<dbReference type="InterPro" id="IPR003439">
    <property type="entry name" value="ABC_transporter-like_ATP-bd"/>
</dbReference>